<evidence type="ECO:0000256" key="2">
    <source>
        <dbReference type="SAM" id="Phobius"/>
    </source>
</evidence>
<dbReference type="GO" id="GO:0047874">
    <property type="term" value="F:dolichyldiphosphatase activity"/>
    <property type="evidence" value="ECO:0007669"/>
    <property type="project" value="TreeGrafter"/>
</dbReference>
<keyword evidence="1" id="KW-0378">Hydrolase</keyword>
<dbReference type="PANTHER" id="PTHR11247">
    <property type="entry name" value="PALMITOYL-PROTEIN THIOESTERASE/DOLICHYLDIPHOSPHATASE 1"/>
    <property type="match status" value="1"/>
</dbReference>
<feature type="transmembrane region" description="Helical" evidence="2">
    <location>
        <begin position="118"/>
        <end position="139"/>
    </location>
</feature>
<dbReference type="GO" id="GO:0008610">
    <property type="term" value="P:lipid biosynthetic process"/>
    <property type="evidence" value="ECO:0007669"/>
    <property type="project" value="TreeGrafter"/>
</dbReference>
<protein>
    <recommendedName>
        <fullName evidence="3">Phosphatidic acid phosphatase type 2/haloperoxidase domain-containing protein</fullName>
    </recommendedName>
</protein>
<evidence type="ECO:0000313" key="4">
    <source>
        <dbReference type="EMBL" id="CAE0502353.1"/>
    </source>
</evidence>
<dbReference type="Gene3D" id="1.20.144.10">
    <property type="entry name" value="Phosphatidic acid phosphatase type 2/haloperoxidase"/>
    <property type="match status" value="1"/>
</dbReference>
<dbReference type="GO" id="GO:0005789">
    <property type="term" value="C:endoplasmic reticulum membrane"/>
    <property type="evidence" value="ECO:0007669"/>
    <property type="project" value="TreeGrafter"/>
</dbReference>
<dbReference type="EMBL" id="HBIP01028848">
    <property type="protein sequence ID" value="CAE0502353.1"/>
    <property type="molecule type" value="Transcribed_RNA"/>
</dbReference>
<feature type="transmembrane region" description="Helical" evidence="2">
    <location>
        <begin position="151"/>
        <end position="170"/>
    </location>
</feature>
<dbReference type="Pfam" id="PF01569">
    <property type="entry name" value="PAP2"/>
    <property type="match status" value="1"/>
</dbReference>
<keyword evidence="2" id="KW-0472">Membrane</keyword>
<dbReference type="GO" id="GO:0006487">
    <property type="term" value="P:protein N-linked glycosylation"/>
    <property type="evidence" value="ECO:0007669"/>
    <property type="project" value="TreeGrafter"/>
</dbReference>
<dbReference type="InterPro" id="IPR000326">
    <property type="entry name" value="PAP2/HPO"/>
</dbReference>
<gene>
    <name evidence="4" type="ORF">DTER00134_LOCUS17426</name>
</gene>
<sequence>MAIHHTHAVYYESGDWIGHCLAYVSYLPYVAIIFMASSAYARREVHLVFILFGCFVSEGIARALKHTIQQPRPLETCESLGVCASPGFPSSHTQLMFLLTAIRASMLLRLFEQKRAHSICVGALESIAILLSAAAVAWSRVYLGYHTLEQVQAAAAIGAGLGIAWVWLMARLDGAFSYVSTSTLGQWMNLKNSWGVADVLHAECIMYHSTAIAMPTASKSKAAE</sequence>
<feature type="domain" description="Phosphatidic acid phosphatase type 2/haloperoxidase" evidence="3">
    <location>
        <begin position="47"/>
        <end position="166"/>
    </location>
</feature>
<dbReference type="SMART" id="SM00014">
    <property type="entry name" value="acidPPc"/>
    <property type="match status" value="1"/>
</dbReference>
<organism evidence="4">
    <name type="scientific">Dunaliella tertiolecta</name>
    <name type="common">Green alga</name>
    <dbReference type="NCBI Taxonomy" id="3047"/>
    <lineage>
        <taxon>Eukaryota</taxon>
        <taxon>Viridiplantae</taxon>
        <taxon>Chlorophyta</taxon>
        <taxon>core chlorophytes</taxon>
        <taxon>Chlorophyceae</taxon>
        <taxon>CS clade</taxon>
        <taxon>Chlamydomonadales</taxon>
        <taxon>Dunaliellaceae</taxon>
        <taxon>Dunaliella</taxon>
    </lineage>
</organism>
<dbReference type="SUPFAM" id="SSF48317">
    <property type="entry name" value="Acid phosphatase/Vanadium-dependent haloperoxidase"/>
    <property type="match status" value="1"/>
</dbReference>
<feature type="transmembrane region" description="Helical" evidence="2">
    <location>
        <begin position="16"/>
        <end position="35"/>
    </location>
</feature>
<keyword evidence="2" id="KW-1133">Transmembrane helix</keyword>
<proteinExistence type="predicted"/>
<evidence type="ECO:0000256" key="1">
    <source>
        <dbReference type="ARBA" id="ARBA00022801"/>
    </source>
</evidence>
<accession>A0A7S3VS60</accession>
<dbReference type="InterPro" id="IPR036938">
    <property type="entry name" value="PAP2/HPO_sf"/>
</dbReference>
<name>A0A7S3VS60_DUNTE</name>
<evidence type="ECO:0000259" key="3">
    <source>
        <dbReference type="SMART" id="SM00014"/>
    </source>
</evidence>
<dbReference type="AlphaFoldDB" id="A0A7S3VS60"/>
<dbReference type="PANTHER" id="PTHR11247:SF1">
    <property type="entry name" value="DOLICHYLDIPHOSPHATASE 1"/>
    <property type="match status" value="1"/>
</dbReference>
<reference evidence="4" key="1">
    <citation type="submission" date="2021-01" db="EMBL/GenBank/DDBJ databases">
        <authorList>
            <person name="Corre E."/>
            <person name="Pelletier E."/>
            <person name="Niang G."/>
            <person name="Scheremetjew M."/>
            <person name="Finn R."/>
            <person name="Kale V."/>
            <person name="Holt S."/>
            <person name="Cochrane G."/>
            <person name="Meng A."/>
            <person name="Brown T."/>
            <person name="Cohen L."/>
        </authorList>
    </citation>
    <scope>NUCLEOTIDE SEQUENCE</scope>
    <source>
        <strain evidence="4">CCMP1320</strain>
    </source>
</reference>
<keyword evidence="2" id="KW-0812">Transmembrane</keyword>